<dbReference type="GO" id="GO:0005886">
    <property type="term" value="C:plasma membrane"/>
    <property type="evidence" value="ECO:0007669"/>
    <property type="project" value="TreeGrafter"/>
</dbReference>
<dbReference type="PANTHER" id="PTHR31673:SF30">
    <property type="entry name" value="COBRA-LIKE PROTEIN 6"/>
    <property type="match status" value="1"/>
</dbReference>
<comment type="caution">
    <text evidence="5">The sequence shown here is derived from an EMBL/GenBank/DDBJ whole genome shotgun (WGS) entry which is preliminary data.</text>
</comment>
<dbReference type="EMBL" id="JBBWWQ010000002">
    <property type="protein sequence ID" value="KAK8954880.1"/>
    <property type="molecule type" value="Genomic_DNA"/>
</dbReference>
<dbReference type="PANTHER" id="PTHR31673">
    <property type="entry name" value="PROTEIN COBRA"/>
    <property type="match status" value="1"/>
</dbReference>
<comment type="similarity">
    <text evidence="1">Belongs to the COBRA family.</text>
</comment>
<name>A0AAP0GER5_9ASPA</name>
<reference evidence="5 6" key="1">
    <citation type="journal article" date="2022" name="Nat. Plants">
        <title>Genomes of leafy and leafless Platanthera orchids illuminate the evolution of mycoheterotrophy.</title>
        <authorList>
            <person name="Li M.H."/>
            <person name="Liu K.W."/>
            <person name="Li Z."/>
            <person name="Lu H.C."/>
            <person name="Ye Q.L."/>
            <person name="Zhang D."/>
            <person name="Wang J.Y."/>
            <person name="Li Y.F."/>
            <person name="Zhong Z.M."/>
            <person name="Liu X."/>
            <person name="Yu X."/>
            <person name="Liu D.K."/>
            <person name="Tu X.D."/>
            <person name="Liu B."/>
            <person name="Hao Y."/>
            <person name="Liao X.Y."/>
            <person name="Jiang Y.T."/>
            <person name="Sun W.H."/>
            <person name="Chen J."/>
            <person name="Chen Y.Q."/>
            <person name="Ai Y."/>
            <person name="Zhai J.W."/>
            <person name="Wu S.S."/>
            <person name="Zhou Z."/>
            <person name="Hsiao Y.Y."/>
            <person name="Wu W.L."/>
            <person name="Chen Y.Y."/>
            <person name="Lin Y.F."/>
            <person name="Hsu J.L."/>
            <person name="Li C.Y."/>
            <person name="Wang Z.W."/>
            <person name="Zhao X."/>
            <person name="Zhong W.Y."/>
            <person name="Ma X.K."/>
            <person name="Ma L."/>
            <person name="Huang J."/>
            <person name="Chen G.Z."/>
            <person name="Huang M.Z."/>
            <person name="Huang L."/>
            <person name="Peng D.H."/>
            <person name="Luo Y.B."/>
            <person name="Zou S.Q."/>
            <person name="Chen S.P."/>
            <person name="Lan S."/>
            <person name="Tsai W.C."/>
            <person name="Van de Peer Y."/>
            <person name="Liu Z.J."/>
        </authorList>
    </citation>
    <scope>NUCLEOTIDE SEQUENCE [LARGE SCALE GENOMIC DNA]</scope>
    <source>
        <strain evidence="5">Lor287</strain>
    </source>
</reference>
<evidence type="ECO:0000256" key="2">
    <source>
        <dbReference type="ARBA" id="ARBA00022729"/>
    </source>
</evidence>
<keyword evidence="6" id="KW-1185">Reference proteome</keyword>
<dbReference type="InterPro" id="IPR006918">
    <property type="entry name" value="COBRA_pln"/>
</dbReference>
<sequence>MCTRHMCLIRLHWHVKRSYKGYWRDKVTINNFNMLKNYSDWCLVVQHPNLQNLIEVFSFNYQPLVQYDDISTSLLSRPV</sequence>
<dbReference type="GO" id="GO:0052324">
    <property type="term" value="P:plant-type cell wall cellulose biosynthetic process"/>
    <property type="evidence" value="ECO:0007669"/>
    <property type="project" value="TreeGrafter"/>
</dbReference>
<proteinExistence type="inferred from homology"/>
<feature type="domain" description="COBRA C-terminal" evidence="4">
    <location>
        <begin position="2"/>
        <end position="69"/>
    </location>
</feature>
<dbReference type="GO" id="GO:0010215">
    <property type="term" value="P:cellulose microfibril organization"/>
    <property type="evidence" value="ECO:0007669"/>
    <property type="project" value="InterPro"/>
</dbReference>
<evidence type="ECO:0000313" key="6">
    <source>
        <dbReference type="Proteomes" id="UP001418222"/>
    </source>
</evidence>
<dbReference type="Proteomes" id="UP001418222">
    <property type="component" value="Unassembled WGS sequence"/>
</dbReference>
<protein>
    <submittedName>
        <fullName evidence="5">COBRA-like protein 1</fullName>
    </submittedName>
</protein>
<organism evidence="5 6">
    <name type="scientific">Platanthera zijinensis</name>
    <dbReference type="NCBI Taxonomy" id="2320716"/>
    <lineage>
        <taxon>Eukaryota</taxon>
        <taxon>Viridiplantae</taxon>
        <taxon>Streptophyta</taxon>
        <taxon>Embryophyta</taxon>
        <taxon>Tracheophyta</taxon>
        <taxon>Spermatophyta</taxon>
        <taxon>Magnoliopsida</taxon>
        <taxon>Liliopsida</taxon>
        <taxon>Asparagales</taxon>
        <taxon>Orchidaceae</taxon>
        <taxon>Orchidoideae</taxon>
        <taxon>Orchideae</taxon>
        <taxon>Orchidinae</taxon>
        <taxon>Platanthera</taxon>
    </lineage>
</organism>
<accession>A0AAP0GER5</accession>
<evidence type="ECO:0000259" key="4">
    <source>
        <dbReference type="Pfam" id="PF25079"/>
    </source>
</evidence>
<gene>
    <name evidence="5" type="primary">COBL1</name>
    <name evidence="5" type="ORF">KSP39_PZI002288</name>
</gene>
<keyword evidence="3" id="KW-0325">Glycoprotein</keyword>
<dbReference type="Pfam" id="PF25079">
    <property type="entry name" value="COB_C"/>
    <property type="match status" value="1"/>
</dbReference>
<evidence type="ECO:0000313" key="5">
    <source>
        <dbReference type="EMBL" id="KAK8954880.1"/>
    </source>
</evidence>
<keyword evidence="2" id="KW-0732">Signal</keyword>
<evidence type="ECO:0000256" key="1">
    <source>
        <dbReference type="ARBA" id="ARBA00005507"/>
    </source>
</evidence>
<dbReference type="InterPro" id="IPR056900">
    <property type="entry name" value="COB_C"/>
</dbReference>
<dbReference type="AlphaFoldDB" id="A0AAP0GER5"/>
<evidence type="ECO:0000256" key="3">
    <source>
        <dbReference type="ARBA" id="ARBA00023180"/>
    </source>
</evidence>